<evidence type="ECO:0000256" key="2">
    <source>
        <dbReference type="ARBA" id="ARBA00022679"/>
    </source>
</evidence>
<dbReference type="InterPro" id="IPR002123">
    <property type="entry name" value="Plipid/glycerol_acylTrfase"/>
</dbReference>
<dbReference type="Proteomes" id="UP000245872">
    <property type="component" value="Chromosome"/>
</dbReference>
<keyword evidence="2" id="KW-0808">Transferase</keyword>
<feature type="domain" description="Phospholipid/glycerol acyltransferase" evidence="4">
    <location>
        <begin position="40"/>
        <end position="159"/>
    </location>
</feature>
<dbReference type="OrthoDB" id="9796839at2"/>
<evidence type="ECO:0000256" key="3">
    <source>
        <dbReference type="ARBA" id="ARBA00023315"/>
    </source>
</evidence>
<evidence type="ECO:0000313" key="5">
    <source>
        <dbReference type="EMBL" id="AWN82137.1"/>
    </source>
</evidence>
<dbReference type="PANTHER" id="PTHR10434:SF9">
    <property type="entry name" value="PHOSPHOLIPID_GLYCEROL ACYLTRANSFERASE DOMAIN-CONTAINING PROTEIN"/>
    <property type="match status" value="1"/>
</dbReference>
<sequence>MRYSISRLLERWAQKLAIALVHRLGWSIHNLSHPTVKKAVVVLAPHTSNWDFFYGMLFRFSCPSLPIRFAIKKEVMFFPLSYLMKALGAIPIDRSGQQLGKKQSSRVTFMVELFNRADKLLLIIAPEGTRKCVRRWKTGFYRIAEAANVPIILGYIDYAQKTMGLGPFFYPTGNIETDIATIQDFYRPISGKHPEQGVR</sequence>
<dbReference type="GO" id="GO:0006654">
    <property type="term" value="P:phosphatidic acid biosynthetic process"/>
    <property type="evidence" value="ECO:0007669"/>
    <property type="project" value="TreeGrafter"/>
</dbReference>
<name>A0A2Z3L9W9_9BACT</name>
<dbReference type="GO" id="GO:0003841">
    <property type="term" value="F:1-acylglycerol-3-phosphate O-acyltransferase activity"/>
    <property type="evidence" value="ECO:0007669"/>
    <property type="project" value="TreeGrafter"/>
</dbReference>
<dbReference type="EMBL" id="CP029619">
    <property type="protein sequence ID" value="AWN82137.1"/>
    <property type="molecule type" value="Genomic_DNA"/>
</dbReference>
<accession>A0A2Z3L9W9</accession>
<comment type="pathway">
    <text evidence="1">Lipid metabolism.</text>
</comment>
<dbReference type="AlphaFoldDB" id="A0A2Z3L9W9"/>
<dbReference type="Pfam" id="PF01553">
    <property type="entry name" value="Acyltransferase"/>
    <property type="match status" value="1"/>
</dbReference>
<dbReference type="RefSeq" id="WP_109997529.1">
    <property type="nucleotide sequence ID" value="NZ_CP029619.1"/>
</dbReference>
<reference evidence="5 6" key="1">
    <citation type="submission" date="2018-05" db="EMBL/GenBank/DDBJ databases">
        <title>Candidatus Cardinium hertigii Genome Assembly.</title>
        <authorList>
            <person name="Showmaker K.C."/>
            <person name="Walden K.O."/>
            <person name="Fields C.J."/>
            <person name="Lambert K.N."/>
            <person name="Hudson M.E."/>
        </authorList>
    </citation>
    <scope>NUCLEOTIDE SEQUENCE [LARGE SCALE GENOMIC DNA]</scope>
    <source>
        <strain evidence="6">cHgTN10</strain>
    </source>
</reference>
<dbReference type="SMART" id="SM00563">
    <property type="entry name" value="PlsC"/>
    <property type="match status" value="1"/>
</dbReference>
<evidence type="ECO:0000313" key="6">
    <source>
        <dbReference type="Proteomes" id="UP000245872"/>
    </source>
</evidence>
<evidence type="ECO:0000256" key="1">
    <source>
        <dbReference type="ARBA" id="ARBA00005189"/>
    </source>
</evidence>
<dbReference type="SUPFAM" id="SSF69593">
    <property type="entry name" value="Glycerol-3-phosphate (1)-acyltransferase"/>
    <property type="match status" value="1"/>
</dbReference>
<dbReference type="PANTHER" id="PTHR10434">
    <property type="entry name" value="1-ACYL-SN-GLYCEROL-3-PHOSPHATE ACYLTRANSFERASE"/>
    <property type="match status" value="1"/>
</dbReference>
<evidence type="ECO:0000259" key="4">
    <source>
        <dbReference type="SMART" id="SM00563"/>
    </source>
</evidence>
<proteinExistence type="predicted"/>
<keyword evidence="3" id="KW-0012">Acyltransferase</keyword>
<protein>
    <recommendedName>
        <fullName evidence="4">Phospholipid/glycerol acyltransferase domain-containing protein</fullName>
    </recommendedName>
</protein>
<organism evidence="5 6">
    <name type="scientific">Candidatus Cardinium hertigii</name>
    <dbReference type="NCBI Taxonomy" id="247481"/>
    <lineage>
        <taxon>Bacteria</taxon>
        <taxon>Pseudomonadati</taxon>
        <taxon>Bacteroidota</taxon>
        <taxon>Cytophagia</taxon>
        <taxon>Cytophagales</taxon>
        <taxon>Amoebophilaceae</taxon>
        <taxon>Candidatus Cardinium</taxon>
    </lineage>
</organism>
<dbReference type="KEGG" id="cher:DK880_00836"/>
<gene>
    <name evidence="5" type="ORF">DK880_00836</name>
</gene>
<keyword evidence="6" id="KW-1185">Reference proteome</keyword>